<accession>A0A9P8V041</accession>
<proteinExistence type="predicted"/>
<evidence type="ECO:0000313" key="2">
    <source>
        <dbReference type="EMBL" id="KAH6661161.1"/>
    </source>
</evidence>
<protein>
    <submittedName>
        <fullName evidence="2">HotDog domain-containing protein</fullName>
    </submittedName>
</protein>
<keyword evidence="3" id="KW-1185">Reference proteome</keyword>
<dbReference type="OrthoDB" id="506431at2759"/>
<dbReference type="AlphaFoldDB" id="A0A9P8V041"/>
<evidence type="ECO:0000259" key="1">
    <source>
        <dbReference type="Pfam" id="PF03061"/>
    </source>
</evidence>
<dbReference type="RefSeq" id="XP_045965292.1">
    <property type="nucleotide sequence ID" value="XM_046109424.1"/>
</dbReference>
<dbReference type="InterPro" id="IPR029069">
    <property type="entry name" value="HotDog_dom_sf"/>
</dbReference>
<dbReference type="GeneID" id="70138315"/>
<dbReference type="EMBL" id="JAGPXC010000001">
    <property type="protein sequence ID" value="KAH6661161.1"/>
    <property type="molecule type" value="Genomic_DNA"/>
</dbReference>
<name>A0A9P8V041_9PEZI</name>
<dbReference type="InterPro" id="IPR006683">
    <property type="entry name" value="Thioestr_dom"/>
</dbReference>
<dbReference type="Proteomes" id="UP000758603">
    <property type="component" value="Unassembled WGS sequence"/>
</dbReference>
<dbReference type="PANTHER" id="PTHR47260">
    <property type="entry name" value="UPF0644 PROTEIN PB2B4.06"/>
    <property type="match status" value="1"/>
</dbReference>
<evidence type="ECO:0000313" key="3">
    <source>
        <dbReference type="Proteomes" id="UP000758603"/>
    </source>
</evidence>
<sequence length="187" mass="20587">MSPDETLAKSLSHFRAIQWCAEQLDDPRIEIIQPPGRPTDKLVEEKVWTKTLNTPETLSAFVAFYHKPAEADEPVDKVSAFVTANHGIDGWPGMMQGGIIATLMDGMAGLILGVNQELGLFPRKRFVTAFLNTTYMQAVSTPSTIMITAHMVKTEGRKVHVEVIIQNHRGSGLAKGEALFIETKANL</sequence>
<dbReference type="Pfam" id="PF03061">
    <property type="entry name" value="4HBT"/>
    <property type="match status" value="1"/>
</dbReference>
<gene>
    <name evidence="2" type="ORF">BKA67DRAFT_76823</name>
</gene>
<dbReference type="Gene3D" id="3.10.129.10">
    <property type="entry name" value="Hotdog Thioesterase"/>
    <property type="match status" value="1"/>
</dbReference>
<feature type="domain" description="Thioesterase" evidence="1">
    <location>
        <begin position="93"/>
        <end position="167"/>
    </location>
</feature>
<dbReference type="InterPro" id="IPR052061">
    <property type="entry name" value="PTE-AB_protein"/>
</dbReference>
<dbReference type="SUPFAM" id="SSF54637">
    <property type="entry name" value="Thioesterase/thiol ester dehydrase-isomerase"/>
    <property type="match status" value="1"/>
</dbReference>
<comment type="caution">
    <text evidence="2">The sequence shown here is derived from an EMBL/GenBank/DDBJ whole genome shotgun (WGS) entry which is preliminary data.</text>
</comment>
<dbReference type="PANTHER" id="PTHR47260:SF6">
    <property type="entry name" value="THIOESTERASE DOMAIN-CONTAINING PROTEIN"/>
    <property type="match status" value="1"/>
</dbReference>
<dbReference type="CDD" id="cd03443">
    <property type="entry name" value="PaaI_thioesterase"/>
    <property type="match status" value="1"/>
</dbReference>
<organism evidence="2 3">
    <name type="scientific">Truncatella angustata</name>
    <dbReference type="NCBI Taxonomy" id="152316"/>
    <lineage>
        <taxon>Eukaryota</taxon>
        <taxon>Fungi</taxon>
        <taxon>Dikarya</taxon>
        <taxon>Ascomycota</taxon>
        <taxon>Pezizomycotina</taxon>
        <taxon>Sordariomycetes</taxon>
        <taxon>Xylariomycetidae</taxon>
        <taxon>Amphisphaeriales</taxon>
        <taxon>Sporocadaceae</taxon>
        <taxon>Truncatella</taxon>
    </lineage>
</organism>
<reference evidence="2" key="1">
    <citation type="journal article" date="2021" name="Nat. Commun.">
        <title>Genetic determinants of endophytism in the Arabidopsis root mycobiome.</title>
        <authorList>
            <person name="Mesny F."/>
            <person name="Miyauchi S."/>
            <person name="Thiergart T."/>
            <person name="Pickel B."/>
            <person name="Atanasova L."/>
            <person name="Karlsson M."/>
            <person name="Huettel B."/>
            <person name="Barry K.W."/>
            <person name="Haridas S."/>
            <person name="Chen C."/>
            <person name="Bauer D."/>
            <person name="Andreopoulos W."/>
            <person name="Pangilinan J."/>
            <person name="LaButti K."/>
            <person name="Riley R."/>
            <person name="Lipzen A."/>
            <person name="Clum A."/>
            <person name="Drula E."/>
            <person name="Henrissat B."/>
            <person name="Kohler A."/>
            <person name="Grigoriev I.V."/>
            <person name="Martin F.M."/>
            <person name="Hacquard S."/>
        </authorList>
    </citation>
    <scope>NUCLEOTIDE SEQUENCE</scope>
    <source>
        <strain evidence="2">MPI-SDFR-AT-0073</strain>
    </source>
</reference>